<dbReference type="Proteomes" id="UP000014680">
    <property type="component" value="Unassembled WGS sequence"/>
</dbReference>
<dbReference type="KEGG" id="eiv:EIN_371340"/>
<dbReference type="OMA" id="MGEDQRY"/>
<organism evidence="1 2">
    <name type="scientific">Entamoeba invadens IP1</name>
    <dbReference type="NCBI Taxonomy" id="370355"/>
    <lineage>
        <taxon>Eukaryota</taxon>
        <taxon>Amoebozoa</taxon>
        <taxon>Evosea</taxon>
        <taxon>Archamoebae</taxon>
        <taxon>Mastigamoebida</taxon>
        <taxon>Entamoebidae</taxon>
        <taxon>Entamoeba</taxon>
    </lineage>
</organism>
<dbReference type="OrthoDB" id="26138at2759"/>
<dbReference type="GeneID" id="14891754"/>
<gene>
    <name evidence="1" type="ORF">EIN_371340</name>
</gene>
<sequence>MGETLHDKEQIFESLMGEDQRYFEGKRNWLRQQNLDEIFDEAETKSVLNALDSIDKIWENIYDTKQEYHVFSERLKENEKFLATANAEFEEMEKGFLNSLTRSTLSNLK</sequence>
<dbReference type="AlphaFoldDB" id="A0A0A1UGJ7"/>
<reference evidence="1 2" key="1">
    <citation type="submission" date="2012-10" db="EMBL/GenBank/DDBJ databases">
        <authorList>
            <person name="Zafar N."/>
            <person name="Inman J."/>
            <person name="Hall N."/>
            <person name="Lorenzi H."/>
            <person name="Caler E."/>
        </authorList>
    </citation>
    <scope>NUCLEOTIDE SEQUENCE [LARGE SCALE GENOMIC DNA]</scope>
    <source>
        <strain evidence="1 2">IP1</strain>
    </source>
</reference>
<protein>
    <submittedName>
        <fullName evidence="1">Uncharacterized protein</fullName>
    </submittedName>
</protein>
<dbReference type="VEuPathDB" id="AmoebaDB:EIN_371340"/>
<dbReference type="EMBL" id="KB206332">
    <property type="protein sequence ID" value="ELP92722.1"/>
    <property type="molecule type" value="Genomic_DNA"/>
</dbReference>
<name>A0A0A1UGJ7_ENTIV</name>
<accession>A0A0A1UGJ7</accession>
<evidence type="ECO:0000313" key="1">
    <source>
        <dbReference type="EMBL" id="ELP92722.1"/>
    </source>
</evidence>
<keyword evidence="2" id="KW-1185">Reference proteome</keyword>
<dbReference type="RefSeq" id="XP_004259493.1">
    <property type="nucleotide sequence ID" value="XM_004259445.1"/>
</dbReference>
<proteinExistence type="predicted"/>
<evidence type="ECO:0000313" key="2">
    <source>
        <dbReference type="Proteomes" id="UP000014680"/>
    </source>
</evidence>